<dbReference type="AlphaFoldDB" id="X1TM13"/>
<comment type="caution">
    <text evidence="1">The sequence shown here is derived from an EMBL/GenBank/DDBJ whole genome shotgun (WGS) entry which is preliminary data.</text>
</comment>
<proteinExistence type="predicted"/>
<gene>
    <name evidence="1" type="ORF">S12H4_43228</name>
</gene>
<reference evidence="1" key="1">
    <citation type="journal article" date="2014" name="Front. Microbiol.">
        <title>High frequency of phylogenetically diverse reductive dehalogenase-homologous genes in deep subseafloor sedimentary metagenomes.</title>
        <authorList>
            <person name="Kawai M."/>
            <person name="Futagami T."/>
            <person name="Toyoda A."/>
            <person name="Takaki Y."/>
            <person name="Nishi S."/>
            <person name="Hori S."/>
            <person name="Arai W."/>
            <person name="Tsubouchi T."/>
            <person name="Morono Y."/>
            <person name="Uchiyama I."/>
            <person name="Ito T."/>
            <person name="Fujiyama A."/>
            <person name="Inagaki F."/>
            <person name="Takami H."/>
        </authorList>
    </citation>
    <scope>NUCLEOTIDE SEQUENCE</scope>
    <source>
        <strain evidence="1">Expedition CK06-06</strain>
    </source>
</reference>
<dbReference type="EMBL" id="BARW01026517">
    <property type="protein sequence ID" value="GAJ06309.1"/>
    <property type="molecule type" value="Genomic_DNA"/>
</dbReference>
<sequence>ERNSNLIYNKGISRSLMNDLIKLYRSDILEKKEGKLIDLLGIFTVSIHFYSFDTESIAIFYVNEKDTLTNYDVMCSASRTLAQICCSNAPLSSINDMCNKIIPNFEGLSALFVVSTAGHTLFTKIRADKASISENHIQIGGFLSAILMFSNEIIAKKSGDTLQAINFGTQQFIISVKEDIIFAYLVDNSPKSDNFERYTDLIAEEFLDKFSDSVKNFNGDLNQFHCFKLVVDKYFL</sequence>
<feature type="non-terminal residue" evidence="1">
    <location>
        <position position="1"/>
    </location>
</feature>
<name>X1TM13_9ZZZZ</name>
<evidence type="ECO:0000313" key="1">
    <source>
        <dbReference type="EMBL" id="GAJ06309.1"/>
    </source>
</evidence>
<protein>
    <recommendedName>
        <fullName evidence="2">FUZ/MON1/HPS1 first Longin domain-containing protein</fullName>
    </recommendedName>
</protein>
<organism evidence="1">
    <name type="scientific">marine sediment metagenome</name>
    <dbReference type="NCBI Taxonomy" id="412755"/>
    <lineage>
        <taxon>unclassified sequences</taxon>
        <taxon>metagenomes</taxon>
        <taxon>ecological metagenomes</taxon>
    </lineage>
</organism>
<accession>X1TM13</accession>
<evidence type="ECO:0008006" key="2">
    <source>
        <dbReference type="Google" id="ProtNLM"/>
    </source>
</evidence>